<dbReference type="KEGG" id="gai:IMCC3135_22565"/>
<evidence type="ECO:0000313" key="1">
    <source>
        <dbReference type="EMBL" id="ASJ74583.1"/>
    </source>
</evidence>
<sequence>MATRRNQAQWQKLIEQQARSGLSAAAFCRHEDIGYPSFMAWRNRLRVPERETIPQPVPERFIELTPALHESNEKFPGMPANATPTSSTFCVELSLGDGINLRISRS</sequence>
<organism evidence="1 3">
    <name type="scientific">Granulosicoccus antarcticus IMCC3135</name>
    <dbReference type="NCBI Taxonomy" id="1192854"/>
    <lineage>
        <taxon>Bacteria</taxon>
        <taxon>Pseudomonadati</taxon>
        <taxon>Pseudomonadota</taxon>
        <taxon>Gammaproteobacteria</taxon>
        <taxon>Chromatiales</taxon>
        <taxon>Granulosicoccaceae</taxon>
        <taxon>Granulosicoccus</taxon>
    </lineage>
</organism>
<name>A0A2Z2NTI9_9GAMM</name>
<accession>A0A2Z2NTI9</accession>
<dbReference type="EMBL" id="CP018632">
    <property type="protein sequence ID" value="ASJ74623.1"/>
    <property type="molecule type" value="Genomic_DNA"/>
</dbReference>
<dbReference type="NCBIfam" id="NF047593">
    <property type="entry name" value="IS66_ISAeme5_TnpA"/>
    <property type="match status" value="1"/>
</dbReference>
<dbReference type="KEGG" id="gai:IMCC3135_22765"/>
<evidence type="ECO:0000313" key="3">
    <source>
        <dbReference type="Proteomes" id="UP000250079"/>
    </source>
</evidence>
<reference evidence="1 3" key="1">
    <citation type="submission" date="2016-12" db="EMBL/GenBank/DDBJ databases">
        <authorList>
            <person name="Song W.-J."/>
            <person name="Kurnit D.M."/>
        </authorList>
    </citation>
    <scope>NUCLEOTIDE SEQUENCE [LARGE SCALE GENOMIC DNA]</scope>
    <source>
        <strain evidence="1 3">IMCC3135</strain>
    </source>
</reference>
<dbReference type="AlphaFoldDB" id="A0A2Z2NTI9"/>
<gene>
    <name evidence="1" type="ORF">IMCC3135_22565</name>
    <name evidence="2" type="ORF">IMCC3135_22765</name>
</gene>
<proteinExistence type="predicted"/>
<evidence type="ECO:0000313" key="2">
    <source>
        <dbReference type="EMBL" id="ASJ74623.1"/>
    </source>
</evidence>
<evidence type="ECO:0008006" key="4">
    <source>
        <dbReference type="Google" id="ProtNLM"/>
    </source>
</evidence>
<dbReference type="Proteomes" id="UP000250079">
    <property type="component" value="Chromosome"/>
</dbReference>
<dbReference type="EMBL" id="CP018632">
    <property type="protein sequence ID" value="ASJ74583.1"/>
    <property type="molecule type" value="Genomic_DNA"/>
</dbReference>
<dbReference type="RefSeq" id="WP_088919599.1">
    <property type="nucleotide sequence ID" value="NZ_CP018632.1"/>
</dbReference>
<protein>
    <recommendedName>
        <fullName evidence="4">Transposase</fullName>
    </recommendedName>
</protein>
<keyword evidence="3" id="KW-1185">Reference proteome</keyword>
<dbReference type="OrthoDB" id="5769209at2"/>